<gene>
    <name evidence="1" type="ORF">SAMN05216564_11720</name>
</gene>
<name>A0A1H3NZZ6_9EURY</name>
<proteinExistence type="predicted"/>
<organism evidence="1 2">
    <name type="scientific">Halopenitus persicus</name>
    <dbReference type="NCBI Taxonomy" id="1048396"/>
    <lineage>
        <taxon>Archaea</taxon>
        <taxon>Methanobacteriati</taxon>
        <taxon>Methanobacteriota</taxon>
        <taxon>Stenosarchaea group</taxon>
        <taxon>Halobacteria</taxon>
        <taxon>Halobacteriales</taxon>
        <taxon>Haloferacaceae</taxon>
        <taxon>Halopenitus</taxon>
    </lineage>
</organism>
<accession>A0A1H3NZZ6</accession>
<evidence type="ECO:0000313" key="1">
    <source>
        <dbReference type="EMBL" id="SDY94454.1"/>
    </source>
</evidence>
<reference evidence="2" key="1">
    <citation type="submission" date="2016-10" db="EMBL/GenBank/DDBJ databases">
        <authorList>
            <person name="Varghese N."/>
            <person name="Submissions S."/>
        </authorList>
    </citation>
    <scope>NUCLEOTIDE SEQUENCE [LARGE SCALE GENOMIC DNA]</scope>
    <source>
        <strain evidence="2">DC30,IBRC 10041,KCTC 4046</strain>
    </source>
</reference>
<sequence length="34" mass="4105">MMQNILVRFLLKMAIDFKLYNIEIEILSNVSFEK</sequence>
<dbReference type="EMBL" id="FNPC01000017">
    <property type="protein sequence ID" value="SDY94454.1"/>
    <property type="molecule type" value="Genomic_DNA"/>
</dbReference>
<keyword evidence="2" id="KW-1185">Reference proteome</keyword>
<protein>
    <submittedName>
        <fullName evidence="1">Uncharacterized protein</fullName>
    </submittedName>
</protein>
<evidence type="ECO:0000313" key="2">
    <source>
        <dbReference type="Proteomes" id="UP000199079"/>
    </source>
</evidence>
<dbReference type="AlphaFoldDB" id="A0A1H3NZZ6"/>
<dbReference type="Proteomes" id="UP000199079">
    <property type="component" value="Unassembled WGS sequence"/>
</dbReference>